<dbReference type="STRING" id="1048983.EL17_11355"/>
<dbReference type="SMART" id="SM00411">
    <property type="entry name" value="BHL"/>
    <property type="match status" value="1"/>
</dbReference>
<protein>
    <submittedName>
        <fullName evidence="5">DNA-binding protein</fullName>
    </submittedName>
</protein>
<dbReference type="InterPro" id="IPR000119">
    <property type="entry name" value="Hist_DNA-bd"/>
</dbReference>
<dbReference type="InterPro" id="IPR010992">
    <property type="entry name" value="IHF-like_DNA-bd_dom_sf"/>
</dbReference>
<evidence type="ECO:0000313" key="5">
    <source>
        <dbReference type="EMBL" id="KEO73495.1"/>
    </source>
</evidence>
<dbReference type="Proteomes" id="UP000027821">
    <property type="component" value="Unassembled WGS sequence"/>
</dbReference>
<dbReference type="PANTHER" id="PTHR33175:SF3">
    <property type="entry name" value="DNA-BINDING PROTEIN HU-BETA"/>
    <property type="match status" value="1"/>
</dbReference>
<dbReference type="eggNOG" id="COG0776">
    <property type="taxonomic scope" value="Bacteria"/>
</dbReference>
<evidence type="ECO:0000256" key="3">
    <source>
        <dbReference type="ARBA" id="ARBA00023125"/>
    </source>
</evidence>
<evidence type="ECO:0000256" key="1">
    <source>
        <dbReference type="ARBA" id="ARBA00010529"/>
    </source>
</evidence>
<dbReference type="GO" id="GO:0030527">
    <property type="term" value="F:structural constituent of chromatin"/>
    <property type="evidence" value="ECO:0007669"/>
    <property type="project" value="InterPro"/>
</dbReference>
<dbReference type="OrthoDB" id="9799835at2"/>
<dbReference type="PANTHER" id="PTHR33175">
    <property type="entry name" value="DNA-BINDING PROTEIN HU"/>
    <property type="match status" value="1"/>
</dbReference>
<dbReference type="GO" id="GO:0030261">
    <property type="term" value="P:chromosome condensation"/>
    <property type="evidence" value="ECO:0007669"/>
    <property type="project" value="UniProtKB-KW"/>
</dbReference>
<gene>
    <name evidence="5" type="ORF">EL17_11355</name>
</gene>
<keyword evidence="3 5" id="KW-0238">DNA-binding</keyword>
<evidence type="ECO:0000256" key="2">
    <source>
        <dbReference type="ARBA" id="ARBA00023067"/>
    </source>
</evidence>
<dbReference type="EMBL" id="JMIH01000021">
    <property type="protein sequence ID" value="KEO73495.1"/>
    <property type="molecule type" value="Genomic_DNA"/>
</dbReference>
<comment type="caution">
    <text evidence="5">The sequence shown here is derived from an EMBL/GenBank/DDBJ whole genome shotgun (WGS) entry which is preliminary data.</text>
</comment>
<dbReference type="SUPFAM" id="SSF47729">
    <property type="entry name" value="IHF-like DNA-binding proteins"/>
    <property type="match status" value="1"/>
</dbReference>
<evidence type="ECO:0000256" key="4">
    <source>
        <dbReference type="RuleBase" id="RU003939"/>
    </source>
</evidence>
<proteinExistence type="inferred from homology"/>
<dbReference type="GO" id="GO:0003677">
    <property type="term" value="F:DNA binding"/>
    <property type="evidence" value="ECO:0007669"/>
    <property type="project" value="UniProtKB-KW"/>
</dbReference>
<dbReference type="AlphaFoldDB" id="A0A074KZ52"/>
<keyword evidence="6" id="KW-1185">Reference proteome</keyword>
<sequence length="102" mass="11557">MTKAEVISEIAEKTGIAKDDVTITIEQFFKTVKNSMAEGDNIYVRGFGSFINKKRAKKIARNISKNTAIVIDEHYVPAFKPSKVFIEKIKNSKKIKELAHQE</sequence>
<reference evidence="5 6" key="1">
    <citation type="submission" date="2014-04" db="EMBL/GenBank/DDBJ databases">
        <title>Characterization and application of a salt tolerant electro-active bacterium.</title>
        <authorList>
            <person name="Yang L."/>
            <person name="Wei S."/>
            <person name="Tay Q.X.M."/>
        </authorList>
    </citation>
    <scope>NUCLEOTIDE SEQUENCE [LARGE SCALE GENOMIC DNA]</scope>
    <source>
        <strain evidence="5 6">LY1</strain>
    </source>
</reference>
<dbReference type="CDD" id="cd13836">
    <property type="entry name" value="IHF_B"/>
    <property type="match status" value="1"/>
</dbReference>
<dbReference type="RefSeq" id="WP_035074301.1">
    <property type="nucleotide sequence ID" value="NZ_JMIH01000021.1"/>
</dbReference>
<dbReference type="GO" id="GO:0005829">
    <property type="term" value="C:cytosol"/>
    <property type="evidence" value="ECO:0007669"/>
    <property type="project" value="TreeGrafter"/>
</dbReference>
<accession>A0A074KZ52</accession>
<dbReference type="Pfam" id="PF00216">
    <property type="entry name" value="Bac_DNA_binding"/>
    <property type="match status" value="1"/>
</dbReference>
<keyword evidence="2" id="KW-0226">DNA condensation</keyword>
<evidence type="ECO:0000313" key="6">
    <source>
        <dbReference type="Proteomes" id="UP000027821"/>
    </source>
</evidence>
<organism evidence="5 6">
    <name type="scientific">Anditalea andensis</name>
    <dbReference type="NCBI Taxonomy" id="1048983"/>
    <lineage>
        <taxon>Bacteria</taxon>
        <taxon>Pseudomonadati</taxon>
        <taxon>Bacteroidota</taxon>
        <taxon>Cytophagia</taxon>
        <taxon>Cytophagales</taxon>
        <taxon>Cytophagaceae</taxon>
        <taxon>Anditalea</taxon>
    </lineage>
</organism>
<comment type="similarity">
    <text evidence="1 4">Belongs to the bacterial histone-like protein family.</text>
</comment>
<name>A0A074KZ52_9BACT</name>
<dbReference type="Gene3D" id="4.10.520.10">
    <property type="entry name" value="IHF-like DNA-binding proteins"/>
    <property type="match status" value="1"/>
</dbReference>